<protein>
    <recommendedName>
        <fullName evidence="4">AN1-type domain-containing protein</fullName>
    </recommendedName>
</protein>
<evidence type="ECO:0000259" key="4">
    <source>
        <dbReference type="SMART" id="SM00154"/>
    </source>
</evidence>
<feature type="domain" description="AN1-type" evidence="4">
    <location>
        <begin position="3"/>
        <end position="43"/>
    </location>
</feature>
<dbReference type="AlphaFoldDB" id="A0A6C0J2H8"/>
<dbReference type="SMART" id="SM00154">
    <property type="entry name" value="ZnF_AN1"/>
    <property type="match status" value="1"/>
</dbReference>
<reference evidence="5" key="1">
    <citation type="journal article" date="2020" name="Nature">
        <title>Giant virus diversity and host interactions through global metagenomics.</title>
        <authorList>
            <person name="Schulz F."/>
            <person name="Roux S."/>
            <person name="Paez-Espino D."/>
            <person name="Jungbluth S."/>
            <person name="Walsh D.A."/>
            <person name="Denef V.J."/>
            <person name="McMahon K.D."/>
            <person name="Konstantinidis K.T."/>
            <person name="Eloe-Fadrosh E.A."/>
            <person name="Kyrpides N.C."/>
            <person name="Woyke T."/>
        </authorList>
    </citation>
    <scope>NUCLEOTIDE SEQUENCE</scope>
    <source>
        <strain evidence="5">GVMAG-M-3300025695-21</strain>
    </source>
</reference>
<name>A0A6C0J2H8_9ZZZZ</name>
<organism evidence="5">
    <name type="scientific">viral metagenome</name>
    <dbReference type="NCBI Taxonomy" id="1070528"/>
    <lineage>
        <taxon>unclassified sequences</taxon>
        <taxon>metagenomes</taxon>
        <taxon>organismal metagenomes</taxon>
    </lineage>
</organism>
<sequence length="60" mass="7375">MYCHVCNKRLNILQEMTSKCKCNNYFCNKHKFYVNHNCQYDYKLDIIDIPKIQKNKIEKI</sequence>
<accession>A0A6C0J2H8</accession>
<evidence type="ECO:0000256" key="3">
    <source>
        <dbReference type="ARBA" id="ARBA00022833"/>
    </source>
</evidence>
<evidence type="ECO:0000256" key="2">
    <source>
        <dbReference type="ARBA" id="ARBA00022771"/>
    </source>
</evidence>
<proteinExistence type="predicted"/>
<dbReference type="GO" id="GO:0008270">
    <property type="term" value="F:zinc ion binding"/>
    <property type="evidence" value="ECO:0007669"/>
    <property type="project" value="UniProtKB-KW"/>
</dbReference>
<dbReference type="Gene3D" id="4.10.1110.10">
    <property type="entry name" value="AN1-like Zinc finger"/>
    <property type="match status" value="1"/>
</dbReference>
<keyword evidence="1" id="KW-0479">Metal-binding</keyword>
<dbReference type="Pfam" id="PF01428">
    <property type="entry name" value="zf-AN1"/>
    <property type="match status" value="1"/>
</dbReference>
<dbReference type="InterPro" id="IPR035896">
    <property type="entry name" value="AN1-like_Znf"/>
</dbReference>
<dbReference type="EMBL" id="MN740297">
    <property type="protein sequence ID" value="QHT98875.1"/>
    <property type="molecule type" value="Genomic_DNA"/>
</dbReference>
<keyword evidence="3" id="KW-0862">Zinc</keyword>
<evidence type="ECO:0000313" key="5">
    <source>
        <dbReference type="EMBL" id="QHT98875.1"/>
    </source>
</evidence>
<dbReference type="SUPFAM" id="SSF118310">
    <property type="entry name" value="AN1-like Zinc finger"/>
    <property type="match status" value="1"/>
</dbReference>
<evidence type="ECO:0000256" key="1">
    <source>
        <dbReference type="ARBA" id="ARBA00022723"/>
    </source>
</evidence>
<dbReference type="InterPro" id="IPR000058">
    <property type="entry name" value="Znf_AN1"/>
</dbReference>
<keyword evidence="2" id="KW-0863">Zinc-finger</keyword>